<dbReference type="EMBL" id="CALNXI010000003">
    <property type="protein sequence ID" value="CAH3013852.1"/>
    <property type="molecule type" value="Genomic_DNA"/>
</dbReference>
<dbReference type="PROSITE" id="PS00028">
    <property type="entry name" value="ZINC_FINGER_C2H2_1"/>
    <property type="match status" value="1"/>
</dbReference>
<organism evidence="3 4">
    <name type="scientific">Porites evermanni</name>
    <dbReference type="NCBI Taxonomy" id="104178"/>
    <lineage>
        <taxon>Eukaryota</taxon>
        <taxon>Metazoa</taxon>
        <taxon>Cnidaria</taxon>
        <taxon>Anthozoa</taxon>
        <taxon>Hexacorallia</taxon>
        <taxon>Scleractinia</taxon>
        <taxon>Fungiina</taxon>
        <taxon>Poritidae</taxon>
        <taxon>Porites</taxon>
    </lineage>
</organism>
<accession>A0ABN8L9T5</accession>
<dbReference type="Proteomes" id="UP001159427">
    <property type="component" value="Unassembled WGS sequence"/>
</dbReference>
<protein>
    <recommendedName>
        <fullName evidence="2">C2H2-type domain-containing protein</fullName>
    </recommendedName>
</protein>
<evidence type="ECO:0000313" key="3">
    <source>
        <dbReference type="EMBL" id="CAH3013852.1"/>
    </source>
</evidence>
<gene>
    <name evidence="3" type="ORF">PEVE_00022490</name>
</gene>
<proteinExistence type="predicted"/>
<feature type="compositionally biased region" description="Basic and acidic residues" evidence="1">
    <location>
        <begin position="150"/>
        <end position="160"/>
    </location>
</feature>
<keyword evidence="4" id="KW-1185">Reference proteome</keyword>
<feature type="compositionally biased region" description="Acidic residues" evidence="1">
    <location>
        <begin position="161"/>
        <end position="171"/>
    </location>
</feature>
<dbReference type="PANTHER" id="PTHR33845">
    <property type="entry name" value="C2H2-TYPE DOMAIN-CONTAINING PROTEIN"/>
    <property type="match status" value="1"/>
</dbReference>
<name>A0ABN8L9T5_9CNID</name>
<feature type="domain" description="C2H2-type" evidence="2">
    <location>
        <begin position="913"/>
        <end position="937"/>
    </location>
</feature>
<evidence type="ECO:0000313" key="4">
    <source>
        <dbReference type="Proteomes" id="UP001159427"/>
    </source>
</evidence>
<evidence type="ECO:0000256" key="1">
    <source>
        <dbReference type="SAM" id="MobiDB-lite"/>
    </source>
</evidence>
<dbReference type="InterPro" id="IPR013087">
    <property type="entry name" value="Znf_C2H2_type"/>
</dbReference>
<reference evidence="3 4" key="1">
    <citation type="submission" date="2022-05" db="EMBL/GenBank/DDBJ databases">
        <authorList>
            <consortium name="Genoscope - CEA"/>
            <person name="William W."/>
        </authorList>
    </citation>
    <scope>NUCLEOTIDE SEQUENCE [LARGE SCALE GENOMIC DNA]</scope>
</reference>
<comment type="caution">
    <text evidence="3">The sequence shown here is derived from an EMBL/GenBank/DDBJ whole genome shotgun (WGS) entry which is preliminary data.</text>
</comment>
<dbReference type="PANTHER" id="PTHR33845:SF1">
    <property type="entry name" value="C2H2-TYPE DOMAIN-CONTAINING PROTEIN"/>
    <property type="match status" value="1"/>
</dbReference>
<evidence type="ECO:0000259" key="2">
    <source>
        <dbReference type="PROSITE" id="PS00028"/>
    </source>
</evidence>
<sequence length="1175" mass="133145">MSCSFSSSDSTCGPTTYAPEDASIIPLRACRKDLSGYLTSLGVSGCRGIGTSNILAEYELILNRAGFYNLSREDTEKMTICPKHRYELSTHFQQLPPRCSYPIHRGEKKSLKNPRRVNKKVSEEMFSLYHVKVPIGSVICSNCRKQHGRMSQERTTCDSKDELEEQGDESNDTGSKISPVEEAEETNLNAAFAFLEVSSDPTSRHAEVEITLDRTVCSIEDDDQEVSFWIDEEQSHQESRIVLNEAISRITEGRVSPIASSLCSNWESTSSSQKCYYLRKVRQVFSAVLSTIAPDQEDEVFEALLRSSGYDIQEKTRNDVKENAFSNEIPILLEAYNQSESRHTRLQILSMFSRHFSKRELREMIPGLSKWQIDRARRHAAKEGPGHQVVPIPIKRTRLDPVKTSHFVNFIARPNFLQDVAYGTKELKLDSGEKITIPNVIRTMVSSRLIRQYISFCQETGFEPASERTLYRIIDVCSASKQKSMQGLDYFSTEGAQAFETLQVVVNTLEKGGADSTWAREMSKTLQETKRYLKTDYKSHVGQEERCADHCTNFSLSDPQNEAFRQQCDHIHNELCNYCCKLDEVLSNIMNMINCPNVTLTDQQQSQVAFDLTHAVEAIHDWKAHLLRSINQEQAKQDVLSALTDDSVLIIMDWAMKYLPKRYREQMSDFYGKRGKSWHVACVIFRSGSESHSVETFVHVFDTCTQDWFSVVSILEHLLSTIKEEHKNVSTAYLKSDNAGCYHNASLITSLKSIGERAGIHVRRFDFSDPQSGKDICDRKIAPMKGHIQRWVDERHDVITAGDMKEALDSHGGVRGCRVAVSEVDISKASETVEWKGISTLFNFEFLTTGIKAWKAYGVGEGQLFLYENLTQCLQGPTCLRVIIPFTTNKAKAQPSLMSKTKGPVICEDLFMCEEEGCVAFFPTQSDLQVHMDTGRHIMVMERESTYDLARKKWAEKVTGVQLSHFAGKAGVTQEGSGTVTLSRKEPLQGWALKKQRKGQRATKNVKNFLLEKFNSGVETGNKEDPVKVANEMRSLRDDSGKLRFAPEEWRTAKQISSYFSRLAAAQRQNKAVGKLLDEAENIDENDLQTWDNEQRLRELQESLYDQVDLRHPIIYDGHDICSLAKRGKLQAKFKVDQLKEICDTFGVVIEGPVGRKKSYITPIEALVKTCSCSK</sequence>
<feature type="region of interest" description="Disordered" evidence="1">
    <location>
        <begin position="150"/>
        <end position="177"/>
    </location>
</feature>